<comment type="caution">
    <text evidence="2">The sequence shown here is derived from an EMBL/GenBank/DDBJ whole genome shotgun (WGS) entry which is preliminary data.</text>
</comment>
<gene>
    <name evidence="2" type="ORF">SNEC2469_LOCUS24829</name>
</gene>
<organism evidence="2 3">
    <name type="scientific">Symbiodinium necroappetens</name>
    <dbReference type="NCBI Taxonomy" id="1628268"/>
    <lineage>
        <taxon>Eukaryota</taxon>
        <taxon>Sar</taxon>
        <taxon>Alveolata</taxon>
        <taxon>Dinophyceae</taxon>
        <taxon>Suessiales</taxon>
        <taxon>Symbiodiniaceae</taxon>
        <taxon>Symbiodinium</taxon>
    </lineage>
</organism>
<reference evidence="2" key="1">
    <citation type="submission" date="2021-02" db="EMBL/GenBank/DDBJ databases">
        <authorList>
            <person name="Dougan E. K."/>
            <person name="Rhodes N."/>
            <person name="Thang M."/>
            <person name="Chan C."/>
        </authorList>
    </citation>
    <scope>NUCLEOTIDE SEQUENCE</scope>
</reference>
<proteinExistence type="predicted"/>
<evidence type="ECO:0000313" key="2">
    <source>
        <dbReference type="EMBL" id="CAE7830445.1"/>
    </source>
</evidence>
<accession>A0A812ZIH9</accession>
<feature type="region of interest" description="Disordered" evidence="1">
    <location>
        <begin position="1"/>
        <end position="38"/>
    </location>
</feature>
<evidence type="ECO:0000313" key="3">
    <source>
        <dbReference type="Proteomes" id="UP000601435"/>
    </source>
</evidence>
<feature type="non-terminal residue" evidence="2">
    <location>
        <position position="1"/>
    </location>
</feature>
<evidence type="ECO:0000256" key="1">
    <source>
        <dbReference type="SAM" id="MobiDB-lite"/>
    </source>
</evidence>
<name>A0A812ZIH9_9DINO</name>
<feature type="non-terminal residue" evidence="2">
    <location>
        <position position="89"/>
    </location>
</feature>
<protein>
    <submittedName>
        <fullName evidence="2">Uncharacterized protein</fullName>
    </submittedName>
</protein>
<keyword evidence="3" id="KW-1185">Reference proteome</keyword>
<feature type="compositionally biased region" description="Basic and acidic residues" evidence="1">
    <location>
        <begin position="7"/>
        <end position="20"/>
    </location>
</feature>
<sequence>IATGSDPLHKGQHDYGEGQRPHRSIGQGGRFDCPPHNLDEQVPAASPYDCCCNHPLLDPQGENHKWPKSLWYARPELGLCPASSRVLLP</sequence>
<dbReference type="AlphaFoldDB" id="A0A812ZIH9"/>
<dbReference type="EMBL" id="CAJNJA010048333">
    <property type="protein sequence ID" value="CAE7830445.1"/>
    <property type="molecule type" value="Genomic_DNA"/>
</dbReference>
<dbReference type="Proteomes" id="UP000601435">
    <property type="component" value="Unassembled WGS sequence"/>
</dbReference>